<dbReference type="AlphaFoldDB" id="A0AAV9JWB3"/>
<name>A0AAV9JWB3_9PEZI</name>
<reference evidence="3 4" key="1">
    <citation type="submission" date="2021-11" db="EMBL/GenBank/DDBJ databases">
        <title>Black yeast isolated from Biological Soil Crust.</title>
        <authorList>
            <person name="Kurbessoian T."/>
        </authorList>
    </citation>
    <scope>NUCLEOTIDE SEQUENCE [LARGE SCALE GENOMIC DNA]</scope>
    <source>
        <strain evidence="3 4">CCFEE 5522</strain>
    </source>
</reference>
<evidence type="ECO:0000313" key="3">
    <source>
        <dbReference type="EMBL" id="KAK4549817.1"/>
    </source>
</evidence>
<protein>
    <recommendedName>
        <fullName evidence="2">DUF7918 domain-containing protein</fullName>
    </recommendedName>
</protein>
<dbReference type="EMBL" id="JAVFHQ010000003">
    <property type="protein sequence ID" value="KAK4549817.1"/>
    <property type="molecule type" value="Genomic_DNA"/>
</dbReference>
<dbReference type="PANTHER" id="PTHR36223">
    <property type="entry name" value="BETA-LACTAMASE-TYPE TRANSPEPTIDASE FOLD DOMAIN CONTAINING PROTEIN"/>
    <property type="match status" value="1"/>
</dbReference>
<dbReference type="PANTHER" id="PTHR36223:SF1">
    <property type="entry name" value="TRANSCRIPTION ELONGATION FACTOR EAF N-TERMINAL DOMAIN-CONTAINING PROTEIN"/>
    <property type="match status" value="1"/>
</dbReference>
<evidence type="ECO:0000256" key="1">
    <source>
        <dbReference type="SAM" id="MobiDB-lite"/>
    </source>
</evidence>
<gene>
    <name evidence="3" type="ORF">LTR36_005118</name>
</gene>
<keyword evidence="4" id="KW-1185">Reference proteome</keyword>
<evidence type="ECO:0000313" key="4">
    <source>
        <dbReference type="Proteomes" id="UP001324427"/>
    </source>
</evidence>
<sequence>MAVTEELPEVEVAIFVDGVALREYEDTDIEEEDRTVTRYVEATSGKSFQIHLKVETSCKFFGDCLAFAIYIDGKKVGSPIVMEKKCEKDAHTRVTKGMQVSADRNRSFVFTSLETVSDGFTLNDEANLVKELGIIRVMANHEHVNGRSINASKNLDVSAVGFVSEKAIKGQSPGPFAVYKFHYRSLEALKSLLIIPRTPSPPPLEERDITTLTHDELCELQRRARAARDEKETKVKIKRERADINPRPRKVARPNANSTQLEVDDNGRVRESSTPTIAEQEVIQLD</sequence>
<dbReference type="InterPro" id="IPR057678">
    <property type="entry name" value="DUF7918"/>
</dbReference>
<dbReference type="Proteomes" id="UP001324427">
    <property type="component" value="Unassembled WGS sequence"/>
</dbReference>
<feature type="region of interest" description="Disordered" evidence="1">
    <location>
        <begin position="229"/>
        <end position="286"/>
    </location>
</feature>
<feature type="domain" description="DUF7918" evidence="2">
    <location>
        <begin position="174"/>
        <end position="198"/>
    </location>
</feature>
<dbReference type="Pfam" id="PF25534">
    <property type="entry name" value="DUF7918"/>
    <property type="match status" value="2"/>
</dbReference>
<feature type="domain" description="DUF7918" evidence="2">
    <location>
        <begin position="10"/>
        <end position="171"/>
    </location>
</feature>
<proteinExistence type="predicted"/>
<comment type="caution">
    <text evidence="3">The sequence shown here is derived from an EMBL/GenBank/DDBJ whole genome shotgun (WGS) entry which is preliminary data.</text>
</comment>
<accession>A0AAV9JWB3</accession>
<evidence type="ECO:0000259" key="2">
    <source>
        <dbReference type="Pfam" id="PF25534"/>
    </source>
</evidence>
<feature type="compositionally biased region" description="Basic and acidic residues" evidence="1">
    <location>
        <begin position="229"/>
        <end position="246"/>
    </location>
</feature>
<organism evidence="3 4">
    <name type="scientific">Oleoguttula mirabilis</name>
    <dbReference type="NCBI Taxonomy" id="1507867"/>
    <lineage>
        <taxon>Eukaryota</taxon>
        <taxon>Fungi</taxon>
        <taxon>Dikarya</taxon>
        <taxon>Ascomycota</taxon>
        <taxon>Pezizomycotina</taxon>
        <taxon>Dothideomycetes</taxon>
        <taxon>Dothideomycetidae</taxon>
        <taxon>Mycosphaerellales</taxon>
        <taxon>Teratosphaeriaceae</taxon>
        <taxon>Oleoguttula</taxon>
    </lineage>
</organism>